<proteinExistence type="predicted"/>
<dbReference type="Proteomes" id="UP001056120">
    <property type="component" value="Linkage Group LG07"/>
</dbReference>
<reference evidence="2" key="1">
    <citation type="journal article" date="2022" name="Mol. Ecol. Resour.">
        <title>The genomes of chicory, endive, great burdock and yacon provide insights into Asteraceae palaeo-polyploidization history and plant inulin production.</title>
        <authorList>
            <person name="Fan W."/>
            <person name="Wang S."/>
            <person name="Wang H."/>
            <person name="Wang A."/>
            <person name="Jiang F."/>
            <person name="Liu H."/>
            <person name="Zhao H."/>
            <person name="Xu D."/>
            <person name="Zhang Y."/>
        </authorList>
    </citation>
    <scope>NUCLEOTIDE SEQUENCE [LARGE SCALE GENOMIC DNA]</scope>
    <source>
        <strain evidence="2">cv. Yunnan</strain>
    </source>
</reference>
<protein>
    <submittedName>
        <fullName evidence="1">Uncharacterized protein</fullName>
    </submittedName>
</protein>
<dbReference type="EMBL" id="CM042024">
    <property type="protein sequence ID" value="KAI3810717.1"/>
    <property type="molecule type" value="Genomic_DNA"/>
</dbReference>
<accession>A0ACB9IUG6</accession>
<comment type="caution">
    <text evidence="1">The sequence shown here is derived from an EMBL/GenBank/DDBJ whole genome shotgun (WGS) entry which is preliminary data.</text>
</comment>
<name>A0ACB9IUG6_9ASTR</name>
<keyword evidence="2" id="KW-1185">Reference proteome</keyword>
<gene>
    <name evidence="1" type="ORF">L1987_20339</name>
</gene>
<evidence type="ECO:0000313" key="2">
    <source>
        <dbReference type="Proteomes" id="UP001056120"/>
    </source>
</evidence>
<reference evidence="1 2" key="2">
    <citation type="journal article" date="2022" name="Mol. Ecol. Resour.">
        <title>The genomes of chicory, endive, great burdock and yacon provide insights into Asteraceae paleo-polyploidization history and plant inulin production.</title>
        <authorList>
            <person name="Fan W."/>
            <person name="Wang S."/>
            <person name="Wang H."/>
            <person name="Wang A."/>
            <person name="Jiang F."/>
            <person name="Liu H."/>
            <person name="Zhao H."/>
            <person name="Xu D."/>
            <person name="Zhang Y."/>
        </authorList>
    </citation>
    <scope>NUCLEOTIDE SEQUENCE [LARGE SCALE GENOMIC DNA]</scope>
    <source>
        <strain evidence="2">cv. Yunnan</strain>
        <tissue evidence="1">Leaves</tissue>
    </source>
</reference>
<sequence>MSNDNGTTAWGSRRLLASLAMPTAAPAIGLGGTEAGNPTASQATHDLRFRYTFFPERTDGSCARDCGDGVNPHKRRRQSRTDEPEAAICGFEIETQVVNVIHICREERRVVQVAGNPFLRRKQQFWPISPFWRWLSS</sequence>
<organism evidence="1 2">
    <name type="scientific">Smallanthus sonchifolius</name>
    <dbReference type="NCBI Taxonomy" id="185202"/>
    <lineage>
        <taxon>Eukaryota</taxon>
        <taxon>Viridiplantae</taxon>
        <taxon>Streptophyta</taxon>
        <taxon>Embryophyta</taxon>
        <taxon>Tracheophyta</taxon>
        <taxon>Spermatophyta</taxon>
        <taxon>Magnoliopsida</taxon>
        <taxon>eudicotyledons</taxon>
        <taxon>Gunneridae</taxon>
        <taxon>Pentapetalae</taxon>
        <taxon>asterids</taxon>
        <taxon>campanulids</taxon>
        <taxon>Asterales</taxon>
        <taxon>Asteraceae</taxon>
        <taxon>Asteroideae</taxon>
        <taxon>Heliantheae alliance</taxon>
        <taxon>Millerieae</taxon>
        <taxon>Smallanthus</taxon>
    </lineage>
</organism>
<evidence type="ECO:0000313" key="1">
    <source>
        <dbReference type="EMBL" id="KAI3810717.1"/>
    </source>
</evidence>